<dbReference type="RefSeq" id="XP_022338370.1">
    <property type="nucleotide sequence ID" value="XM_022482662.1"/>
</dbReference>
<name>A0A8B8EE37_CRAVI</name>
<reference evidence="4" key="1">
    <citation type="submission" date="2025-08" db="UniProtKB">
        <authorList>
            <consortium name="RefSeq"/>
        </authorList>
    </citation>
    <scope>IDENTIFICATION</scope>
    <source>
        <tissue evidence="4">Whole sample</tissue>
    </source>
</reference>
<keyword evidence="1" id="KW-0812">Transmembrane</keyword>
<dbReference type="InterPro" id="IPR043136">
    <property type="entry name" value="B30.2/SPRY_sf"/>
</dbReference>
<feature type="transmembrane region" description="Helical" evidence="1">
    <location>
        <begin position="12"/>
        <end position="33"/>
    </location>
</feature>
<evidence type="ECO:0000259" key="2">
    <source>
        <dbReference type="PROSITE" id="PS50188"/>
    </source>
</evidence>
<gene>
    <name evidence="4" type="primary">LOC111133923</name>
</gene>
<dbReference type="InterPro" id="IPR001870">
    <property type="entry name" value="B30.2/SPRY"/>
</dbReference>
<dbReference type="Gene3D" id="2.60.120.920">
    <property type="match status" value="1"/>
</dbReference>
<dbReference type="Proteomes" id="UP000694844">
    <property type="component" value="Chromosome 5"/>
</dbReference>
<protein>
    <submittedName>
        <fullName evidence="4">Uncharacterized protein LOC111133923 isoform X1</fullName>
    </submittedName>
</protein>
<dbReference type="GeneID" id="111133923"/>
<dbReference type="OrthoDB" id="10367023at2759"/>
<dbReference type="KEGG" id="cvn:111133923"/>
<keyword evidence="1" id="KW-0472">Membrane</keyword>
<keyword evidence="1" id="KW-1133">Transmembrane helix</keyword>
<dbReference type="PROSITE" id="PS50188">
    <property type="entry name" value="B302_SPRY"/>
    <property type="match status" value="1"/>
</dbReference>
<sequence length="473" mass="54723">MDSTVEESLYRSCRSLTFLVSLGIMVLGLAILYQTRNPYGDVMCPEIFFDPSTLHSDLTISDRRDSIANTKRYMKHQQLKKYNGILGVFYVSIAEETEIRIGVMFEIQEKINDDSSLFEIAFAEKRQLENDAFDWAVKTSLSVVGRRCNKTSKHICLVVSRRGVTYKKTEISKTSGGTYIGVVTMTKRSDDVVFHFSDKELQCKLLFKISTDHIFNKDIVPLYGVVEKNKYAKVILSVIRDAKNSASFDEMSSHKNIYTSGDGNAIANFNVGTLFKRGGTFHKSYRGVLGDIAFKEDTENDESFFLKPEYFEVKIHFDVNLRDLKSEDSLFEFGLTPKNLTAKHAILKYHSEAIIVTISRCTKRLRLCVMYWQEGQQYQEYNYLHSYVEKYENYSFHFGFKIDPYQHQVSVYLIHEKKELLHDFRNVSFSRPLYPVFGMTDKTFVKMHLLSKSAVTNMYNVFGYYLQTPACEI</sequence>
<proteinExistence type="predicted"/>
<dbReference type="AlphaFoldDB" id="A0A8B8EE37"/>
<evidence type="ECO:0000313" key="4">
    <source>
        <dbReference type="RefSeq" id="XP_022338370.1"/>
    </source>
</evidence>
<keyword evidence="3" id="KW-1185">Reference proteome</keyword>
<evidence type="ECO:0000313" key="3">
    <source>
        <dbReference type="Proteomes" id="UP000694844"/>
    </source>
</evidence>
<evidence type="ECO:0000256" key="1">
    <source>
        <dbReference type="SAM" id="Phobius"/>
    </source>
</evidence>
<feature type="domain" description="B30.2/SPRY" evidence="2">
    <location>
        <begin position="226"/>
        <end position="456"/>
    </location>
</feature>
<organism evidence="3 4">
    <name type="scientific">Crassostrea virginica</name>
    <name type="common">Eastern oyster</name>
    <dbReference type="NCBI Taxonomy" id="6565"/>
    <lineage>
        <taxon>Eukaryota</taxon>
        <taxon>Metazoa</taxon>
        <taxon>Spiralia</taxon>
        <taxon>Lophotrochozoa</taxon>
        <taxon>Mollusca</taxon>
        <taxon>Bivalvia</taxon>
        <taxon>Autobranchia</taxon>
        <taxon>Pteriomorphia</taxon>
        <taxon>Ostreida</taxon>
        <taxon>Ostreoidea</taxon>
        <taxon>Ostreidae</taxon>
        <taxon>Crassostrea</taxon>
    </lineage>
</organism>
<accession>A0A8B8EE37</accession>